<dbReference type="EMBL" id="MLIK01000003">
    <property type="protein sequence ID" value="OHU31661.1"/>
    <property type="molecule type" value="Genomic_DNA"/>
</dbReference>
<feature type="domain" description="Nudix hydrolase" evidence="2">
    <location>
        <begin position="23"/>
        <end position="112"/>
    </location>
</feature>
<sequence>MRSMTESNLEVRPGDHPVHGTWLSVDVVALTDDPEPKIVLIKRAGPLHKGEITLPGGLLAAWEGETVEQCAQRIIRDKAGTELTSGVAVVDVVSDPGRDERGHTVSIIVVGRVPAAVSCAVPLAQIPPGMPFGHTTIAASAIRRLGERLLVDPDTTHAMLGDETTLAQVRALLSVTGPTTGDAARKRLDRSPLYFRTEELRKPTPTGRPGHVYQFTCKSV</sequence>
<dbReference type="CDD" id="cd18873">
    <property type="entry name" value="NUDIX_NadM_like"/>
    <property type="match status" value="1"/>
</dbReference>
<dbReference type="AlphaFoldDB" id="A0A1S1LB39"/>
<comment type="similarity">
    <text evidence="1">Belongs to the Nudix hydrolase family.</text>
</comment>
<protein>
    <submittedName>
        <fullName evidence="3">DNA mismatch repair protein MutT</fullName>
    </submittedName>
</protein>
<dbReference type="SUPFAM" id="SSF55811">
    <property type="entry name" value="Nudix"/>
    <property type="match status" value="1"/>
</dbReference>
<gene>
    <name evidence="3" type="ORF">BKG76_00110</name>
</gene>
<evidence type="ECO:0000313" key="3">
    <source>
        <dbReference type="EMBL" id="OHU31661.1"/>
    </source>
</evidence>
<name>A0A1S1LB39_9MYCO</name>
<dbReference type="GeneID" id="57165189"/>
<dbReference type="InterPro" id="IPR015797">
    <property type="entry name" value="NUDIX_hydrolase-like_dom_sf"/>
</dbReference>
<proteinExistence type="inferred from homology"/>
<accession>A0A1S1LB39</accession>
<dbReference type="Pfam" id="PF00293">
    <property type="entry name" value="NUDIX"/>
    <property type="match status" value="1"/>
</dbReference>
<dbReference type="PANTHER" id="PTHR43736:SF1">
    <property type="entry name" value="DIHYDRONEOPTERIN TRIPHOSPHATE DIPHOSPHATASE"/>
    <property type="match status" value="1"/>
</dbReference>
<dbReference type="InterPro" id="IPR000086">
    <property type="entry name" value="NUDIX_hydrolase_dom"/>
</dbReference>
<dbReference type="RefSeq" id="WP_070934859.1">
    <property type="nucleotide sequence ID" value="NZ_MLIK01000003.1"/>
</dbReference>
<dbReference type="PANTHER" id="PTHR43736">
    <property type="entry name" value="ADP-RIBOSE PYROPHOSPHATASE"/>
    <property type="match status" value="1"/>
</dbReference>
<dbReference type="Gene3D" id="3.90.79.10">
    <property type="entry name" value="Nucleoside Triphosphate Pyrophosphohydrolase"/>
    <property type="match status" value="1"/>
</dbReference>
<dbReference type="OrthoDB" id="9761969at2"/>
<dbReference type="STRING" id="948102.BKG76_00110"/>
<organism evidence="3 4">
    <name type="scientific">Mycobacteroides franklinii</name>
    <dbReference type="NCBI Taxonomy" id="948102"/>
    <lineage>
        <taxon>Bacteria</taxon>
        <taxon>Bacillati</taxon>
        <taxon>Actinomycetota</taxon>
        <taxon>Actinomycetes</taxon>
        <taxon>Mycobacteriales</taxon>
        <taxon>Mycobacteriaceae</taxon>
        <taxon>Mycobacteroides</taxon>
    </lineage>
</organism>
<comment type="caution">
    <text evidence="3">The sequence shown here is derived from an EMBL/GenBank/DDBJ whole genome shotgun (WGS) entry which is preliminary data.</text>
</comment>
<evidence type="ECO:0000256" key="1">
    <source>
        <dbReference type="ARBA" id="ARBA00005582"/>
    </source>
</evidence>
<evidence type="ECO:0000259" key="2">
    <source>
        <dbReference type="Pfam" id="PF00293"/>
    </source>
</evidence>
<reference evidence="3 4" key="1">
    <citation type="submission" date="2016-10" db="EMBL/GenBank/DDBJ databases">
        <title>Evaluation of Human, Veterinary and Environmental Mycobacterium chelonae Isolates by Core Genome Phylogenomic Analysis, Targeted Gene Comparison, and Anti-microbial Susceptibility Patterns: A Tale of Mistaken Identities.</title>
        <authorList>
            <person name="Fogelson S.B."/>
            <person name="Camus A.C."/>
            <person name="Lorenz W."/>
            <person name="Vasireddy R."/>
            <person name="Vasireddy S."/>
            <person name="Smith T."/>
            <person name="Brown-Elliott B.A."/>
            <person name="Wallace R.J.Jr."/>
            <person name="Hasan N.A."/>
            <person name="Reischl U."/>
            <person name="Sanchez S."/>
        </authorList>
    </citation>
    <scope>NUCLEOTIDE SEQUENCE [LARGE SCALE GENOMIC DNA]</scope>
    <source>
        <strain evidence="3 4">1559</strain>
    </source>
</reference>
<dbReference type="Proteomes" id="UP000179616">
    <property type="component" value="Unassembled WGS sequence"/>
</dbReference>
<evidence type="ECO:0000313" key="4">
    <source>
        <dbReference type="Proteomes" id="UP000179616"/>
    </source>
</evidence>